<keyword evidence="3" id="KW-0238">DNA-binding</keyword>
<dbReference type="Proteomes" id="UP000280696">
    <property type="component" value="Unassembled WGS sequence"/>
</dbReference>
<dbReference type="PANTHER" id="PTHR30408:SF12">
    <property type="entry name" value="TYPE I RESTRICTION ENZYME MJAVIII SPECIFICITY SUBUNIT"/>
    <property type="match status" value="1"/>
</dbReference>
<gene>
    <name evidence="5" type="ORF">D7V94_22315</name>
</gene>
<dbReference type="GO" id="GO:0009307">
    <property type="term" value="P:DNA restriction-modification system"/>
    <property type="evidence" value="ECO:0007669"/>
    <property type="project" value="UniProtKB-KW"/>
</dbReference>
<evidence type="ECO:0000256" key="2">
    <source>
        <dbReference type="ARBA" id="ARBA00022747"/>
    </source>
</evidence>
<evidence type="ECO:0000259" key="4">
    <source>
        <dbReference type="Pfam" id="PF01420"/>
    </source>
</evidence>
<evidence type="ECO:0000313" key="5">
    <source>
        <dbReference type="EMBL" id="RKI86881.1"/>
    </source>
</evidence>
<reference evidence="5 6" key="1">
    <citation type="submission" date="2018-09" db="EMBL/GenBank/DDBJ databases">
        <title>Murine metabolic-syndrome-specific gut microbial biobank.</title>
        <authorList>
            <person name="Liu C."/>
        </authorList>
    </citation>
    <scope>NUCLEOTIDE SEQUENCE [LARGE SCALE GENOMIC DNA]</scope>
    <source>
        <strain evidence="5 6">0.1xD8-82</strain>
    </source>
</reference>
<comment type="similarity">
    <text evidence="1">Belongs to the type-I restriction system S methylase family.</text>
</comment>
<dbReference type="InterPro" id="IPR052021">
    <property type="entry name" value="Type-I_RS_S_subunit"/>
</dbReference>
<dbReference type="Pfam" id="PF01420">
    <property type="entry name" value="Methylase_S"/>
    <property type="match status" value="2"/>
</dbReference>
<evidence type="ECO:0000313" key="6">
    <source>
        <dbReference type="Proteomes" id="UP000280696"/>
    </source>
</evidence>
<sequence length="380" mass="44027">MGLTNCILGHYLELCSNKNTDLVYGIYDVRGVNNLKQLMPTKADLNGRDLSKFQIVNSGEFVFNHRTSRNGSKFSIAYNDNADSIICTEDYVVFKVRDDCKEILNTRWLYMFFNRPEFDRYVITNSWGSSTEFYNWEDIKSIEIELPLFSIQQKYAKVYNAMLENQKSYERGLDDLKLSFEALIDEYKHKAKKKNIGSILQEVDCRNANGSITNVQGINITKQFMPSVANTNDVDISKYKVVKKGQFVFSGMQTGRDECIRIALFDKNEPIIISPAYAVLEVIDDNILAEYVMMWFSRKEVDRLGWFMSDGSIRTNLDMDRFYEIEIPVPDLDVQKLIVEIYNVYNVRRDINEKLKSQINDICPILIKGSIEEAKKTKEA</sequence>
<proteinExistence type="inferred from homology"/>
<name>A0A3A9AHN5_9FIRM</name>
<keyword evidence="5" id="KW-0255">Endonuclease</keyword>
<dbReference type="Gene3D" id="3.90.220.20">
    <property type="entry name" value="DNA methylase specificity domains"/>
    <property type="match status" value="2"/>
</dbReference>
<dbReference type="PANTHER" id="PTHR30408">
    <property type="entry name" value="TYPE-1 RESTRICTION ENZYME ECOKI SPECIFICITY PROTEIN"/>
    <property type="match status" value="1"/>
</dbReference>
<dbReference type="OrthoDB" id="9816225at2"/>
<protein>
    <submittedName>
        <fullName evidence="5">Restriction endonuclease subunit S</fullName>
    </submittedName>
</protein>
<evidence type="ECO:0000256" key="3">
    <source>
        <dbReference type="ARBA" id="ARBA00023125"/>
    </source>
</evidence>
<keyword evidence="5" id="KW-0540">Nuclease</keyword>
<dbReference type="EMBL" id="RAYQ01000057">
    <property type="protein sequence ID" value="RKI86881.1"/>
    <property type="molecule type" value="Genomic_DNA"/>
</dbReference>
<evidence type="ECO:0000256" key="1">
    <source>
        <dbReference type="ARBA" id="ARBA00010923"/>
    </source>
</evidence>
<feature type="domain" description="Type I restriction modification DNA specificity" evidence="4">
    <location>
        <begin position="17"/>
        <end position="158"/>
    </location>
</feature>
<dbReference type="AlphaFoldDB" id="A0A3A9AHN5"/>
<keyword evidence="5" id="KW-0378">Hydrolase</keyword>
<dbReference type="GO" id="GO:0004519">
    <property type="term" value="F:endonuclease activity"/>
    <property type="evidence" value="ECO:0007669"/>
    <property type="project" value="UniProtKB-KW"/>
</dbReference>
<dbReference type="InterPro" id="IPR000055">
    <property type="entry name" value="Restrct_endonuc_typeI_TRD"/>
</dbReference>
<dbReference type="GO" id="GO:0003677">
    <property type="term" value="F:DNA binding"/>
    <property type="evidence" value="ECO:0007669"/>
    <property type="project" value="UniProtKB-KW"/>
</dbReference>
<keyword evidence="2" id="KW-0680">Restriction system</keyword>
<comment type="caution">
    <text evidence="5">The sequence shown here is derived from an EMBL/GenBank/DDBJ whole genome shotgun (WGS) entry which is preliminary data.</text>
</comment>
<dbReference type="SUPFAM" id="SSF116734">
    <property type="entry name" value="DNA methylase specificity domain"/>
    <property type="match status" value="2"/>
</dbReference>
<feature type="domain" description="Type I restriction modification DNA specificity" evidence="4">
    <location>
        <begin position="242"/>
        <end position="360"/>
    </location>
</feature>
<dbReference type="RefSeq" id="WP_120472456.1">
    <property type="nucleotide sequence ID" value="NZ_RAYQ01000057.1"/>
</dbReference>
<organism evidence="5 6">
    <name type="scientific">Parablautia intestinalis</name>
    <dbReference type="NCBI Taxonomy" id="2320100"/>
    <lineage>
        <taxon>Bacteria</taxon>
        <taxon>Bacillati</taxon>
        <taxon>Bacillota</taxon>
        <taxon>Clostridia</taxon>
        <taxon>Lachnospirales</taxon>
        <taxon>Lachnospiraceae</taxon>
        <taxon>Parablautia</taxon>
    </lineage>
</organism>
<dbReference type="InterPro" id="IPR044946">
    <property type="entry name" value="Restrct_endonuc_typeI_TRD_sf"/>
</dbReference>
<keyword evidence="6" id="KW-1185">Reference proteome</keyword>
<accession>A0A3A9AHN5</accession>